<reference evidence="3" key="1">
    <citation type="submission" date="2021-07" db="EMBL/GenBank/DDBJ databases">
        <title>Elsinoe batatas strain:CRI-CJ2 Genome sequencing and assembly.</title>
        <authorList>
            <person name="Huang L."/>
        </authorList>
    </citation>
    <scope>NUCLEOTIDE SEQUENCE</scope>
    <source>
        <strain evidence="3">CRI-CJ2</strain>
    </source>
</reference>
<evidence type="ECO:0000313" key="4">
    <source>
        <dbReference type="Proteomes" id="UP000809789"/>
    </source>
</evidence>
<proteinExistence type="predicted"/>
<organism evidence="3 4">
    <name type="scientific">Elsinoe batatas</name>
    <dbReference type="NCBI Taxonomy" id="2601811"/>
    <lineage>
        <taxon>Eukaryota</taxon>
        <taxon>Fungi</taxon>
        <taxon>Dikarya</taxon>
        <taxon>Ascomycota</taxon>
        <taxon>Pezizomycotina</taxon>
        <taxon>Dothideomycetes</taxon>
        <taxon>Dothideomycetidae</taxon>
        <taxon>Myriangiales</taxon>
        <taxon>Elsinoaceae</taxon>
        <taxon>Elsinoe</taxon>
    </lineage>
</organism>
<gene>
    <name evidence="3" type="ORF">KVT40_005121</name>
</gene>
<feature type="compositionally biased region" description="Polar residues" evidence="1">
    <location>
        <begin position="68"/>
        <end position="90"/>
    </location>
</feature>
<sequence length="192" mass="20394">MVVHHHRHAMRHRARYYQAKGMPAFSNASVPTTLMLAVEETTGVVVGGSVVVIQTTLGTIGREGGQVQPPSTAQPPSVTAPALTSNATGNSYQDKSYRAVLVAGSVLLTAIGVCLYAWFAIKKKERLRREGRERRRVSAMKEGMGIEGGKGGVEGKEGMDIGEGHLVSKEGIGGKESFEGNFNRGEGGDGQE</sequence>
<evidence type="ECO:0000256" key="2">
    <source>
        <dbReference type="SAM" id="Phobius"/>
    </source>
</evidence>
<keyword evidence="2" id="KW-0812">Transmembrane</keyword>
<feature type="region of interest" description="Disordered" evidence="1">
    <location>
        <begin position="166"/>
        <end position="192"/>
    </location>
</feature>
<comment type="caution">
    <text evidence="3">The sequence shown here is derived from an EMBL/GenBank/DDBJ whole genome shotgun (WGS) entry which is preliminary data.</text>
</comment>
<keyword evidence="2" id="KW-1133">Transmembrane helix</keyword>
<dbReference type="EMBL" id="JAESVG020000005">
    <property type="protein sequence ID" value="KAG8627638.1"/>
    <property type="molecule type" value="Genomic_DNA"/>
</dbReference>
<feature type="region of interest" description="Disordered" evidence="1">
    <location>
        <begin position="61"/>
        <end position="90"/>
    </location>
</feature>
<keyword evidence="2" id="KW-0472">Membrane</keyword>
<dbReference type="Proteomes" id="UP000809789">
    <property type="component" value="Unassembled WGS sequence"/>
</dbReference>
<name>A0A8K0L8F6_9PEZI</name>
<feature type="compositionally biased region" description="Basic and acidic residues" evidence="1">
    <location>
        <begin position="166"/>
        <end position="178"/>
    </location>
</feature>
<accession>A0A8K0L8F6</accession>
<evidence type="ECO:0000313" key="3">
    <source>
        <dbReference type="EMBL" id="KAG8627638.1"/>
    </source>
</evidence>
<dbReference type="AlphaFoldDB" id="A0A8K0L8F6"/>
<evidence type="ECO:0000256" key="1">
    <source>
        <dbReference type="SAM" id="MobiDB-lite"/>
    </source>
</evidence>
<keyword evidence="4" id="KW-1185">Reference proteome</keyword>
<feature type="transmembrane region" description="Helical" evidence="2">
    <location>
        <begin position="99"/>
        <end position="119"/>
    </location>
</feature>
<protein>
    <submittedName>
        <fullName evidence="3">Uncharacterized protein</fullName>
    </submittedName>
</protein>